<reference evidence="1 2" key="1">
    <citation type="submission" date="2018-11" db="EMBL/GenBank/DDBJ databases">
        <authorList>
            <person name="Ashton P.M."/>
            <person name="Dallman T."/>
            <person name="Nair S."/>
            <person name="De Pinna E."/>
            <person name="Peters T."/>
            <person name="Grant K."/>
        </authorList>
    </citation>
    <scope>NUCLEOTIDE SEQUENCE [LARGE SCALE GENOMIC DNA]</scope>
    <source>
        <strain evidence="1 2">634658</strain>
    </source>
</reference>
<protein>
    <submittedName>
        <fullName evidence="1">Uncharacterized protein</fullName>
    </submittedName>
</protein>
<gene>
    <name evidence="1" type="ORF">EHE49_03040</name>
</gene>
<dbReference type="Proteomes" id="UP000839816">
    <property type="component" value="Unassembled WGS sequence"/>
</dbReference>
<comment type="caution">
    <text evidence="1">The sequence shown here is derived from an EMBL/GenBank/DDBJ whole genome shotgun (WGS) entry which is preliminary data.</text>
</comment>
<evidence type="ECO:0000313" key="1">
    <source>
        <dbReference type="EMBL" id="EAC0255639.1"/>
    </source>
</evidence>
<name>A0A3Z4X622_SALET</name>
<dbReference type="AlphaFoldDB" id="A0A3Z4X622"/>
<sequence length="120" mass="13548">MQIGFFFNRHGIVFVCGVADSDGRRVRTLELDETSMVEWKEKLAPFAEGKFQLLQLYTQAASPRVAFSRLGDGEDTTHLVIFSGQPGRVLSELLMGFNPPSKPRMNTYNVHDCSQILILR</sequence>
<proteinExistence type="predicted"/>
<dbReference type="EMBL" id="AAAGNC010000003">
    <property type="protein sequence ID" value="EAC0255639.1"/>
    <property type="molecule type" value="Genomic_DNA"/>
</dbReference>
<organism evidence="1 2">
    <name type="scientific">Salmonella enterica subsp. enterica serovar Chester</name>
    <dbReference type="NCBI Taxonomy" id="149386"/>
    <lineage>
        <taxon>Bacteria</taxon>
        <taxon>Pseudomonadati</taxon>
        <taxon>Pseudomonadota</taxon>
        <taxon>Gammaproteobacteria</taxon>
        <taxon>Enterobacterales</taxon>
        <taxon>Enterobacteriaceae</taxon>
        <taxon>Salmonella</taxon>
    </lineage>
</organism>
<evidence type="ECO:0000313" key="2">
    <source>
        <dbReference type="Proteomes" id="UP000839816"/>
    </source>
</evidence>
<accession>A0A3Z4X622</accession>